<dbReference type="Gene3D" id="2.60.34.10">
    <property type="entry name" value="Substrate Binding Domain Of DNAk, Chain A, domain 1"/>
    <property type="match status" value="1"/>
</dbReference>
<dbReference type="PROSITE" id="PS00329">
    <property type="entry name" value="HSP70_2"/>
    <property type="match status" value="1"/>
</dbReference>
<evidence type="ECO:0000256" key="3">
    <source>
        <dbReference type="RuleBase" id="RU003322"/>
    </source>
</evidence>
<dbReference type="Gene3D" id="3.30.30.30">
    <property type="match status" value="1"/>
</dbReference>
<dbReference type="EMBL" id="BEYU01000137">
    <property type="protein sequence ID" value="GBG32976.1"/>
    <property type="molecule type" value="Genomic_DNA"/>
</dbReference>
<proteinExistence type="inferred from homology"/>
<reference evidence="4 5" key="1">
    <citation type="submission" date="2017-12" db="EMBL/GenBank/DDBJ databases">
        <title>Sequencing, de novo assembly and annotation of complete genome of a new Thraustochytrid species, strain FCC1311.</title>
        <authorList>
            <person name="Sedici K."/>
            <person name="Godart F."/>
            <person name="Aiese Cigliano R."/>
            <person name="Sanseverino W."/>
            <person name="Barakat M."/>
            <person name="Ortet P."/>
            <person name="Marechal E."/>
            <person name="Cagnac O."/>
            <person name="Amato A."/>
        </authorList>
    </citation>
    <scope>NUCLEOTIDE SEQUENCE [LARGE SCALE GENOMIC DNA]</scope>
</reference>
<dbReference type="InterPro" id="IPR013126">
    <property type="entry name" value="Hsp_70_fam"/>
</dbReference>
<organism evidence="4 5">
    <name type="scientific">Hondaea fermentalgiana</name>
    <dbReference type="NCBI Taxonomy" id="2315210"/>
    <lineage>
        <taxon>Eukaryota</taxon>
        <taxon>Sar</taxon>
        <taxon>Stramenopiles</taxon>
        <taxon>Bigyra</taxon>
        <taxon>Labyrinthulomycetes</taxon>
        <taxon>Thraustochytrida</taxon>
        <taxon>Thraustochytriidae</taxon>
        <taxon>Hondaea</taxon>
    </lineage>
</organism>
<comment type="caution">
    <text evidence="4">The sequence shown here is derived from an EMBL/GenBank/DDBJ whole genome shotgun (WGS) entry which is preliminary data.</text>
</comment>
<sequence length="559" mass="60015">MMLTSEEDKWSGDFDAQVGIDLGTTNSCVSIWVEDLARAKTIKCQKTGLKTVPSVVWVDASNTITAVGQDALAAQEEAKKKNKEEEEGSQNSEGVLIRGAKRFLGRRFQDIDAQGDGLASLAFSVRERKSDGGIVLGAAKGEGGVEPEQVAGAILDHLCEVAQAYVAKRKAKITHAVITVPAFFTDRQRVATRRVAESRGLRVLRLLSEPMAAAMAYGLFVAGSKIVMVVDMGGGTFDVSLLRITNGKFEAIALRGDNHLGGDDVDALLMQHVSARRGVALKDMSNSEKSRLRSECEQAKCVLSSEEHAWVTDDIDITRESFEALTLPLQAKIESVLAGALEDAREADVKIDEVVMVGLSTQMPWVRRVVLKTTGVTELCVNVKADRAVSQGAAIQAAILSGTDSYKLAKVLMIDALPFTIGVETGSGDLLSVLARNTKFPCKVTRTFTTHSDYQRGITIDLFEGEALTARENHWVGCRNFPVHGGSKLRAGEASIDVTFEISDDGTLLVGADTQGSTDVKDEPAQGPDMTLLSALLALLVAIFVAAKIYFPPPVSNGF</sequence>
<evidence type="ECO:0000313" key="5">
    <source>
        <dbReference type="Proteomes" id="UP000241890"/>
    </source>
</evidence>
<accession>A0A2R5GQ18</accession>
<evidence type="ECO:0000313" key="4">
    <source>
        <dbReference type="EMBL" id="GBG32976.1"/>
    </source>
</evidence>
<dbReference type="Gene3D" id="3.30.420.40">
    <property type="match status" value="2"/>
</dbReference>
<dbReference type="PANTHER" id="PTHR19375">
    <property type="entry name" value="HEAT SHOCK PROTEIN 70KDA"/>
    <property type="match status" value="1"/>
</dbReference>
<evidence type="ECO:0000256" key="2">
    <source>
        <dbReference type="ARBA" id="ARBA00022840"/>
    </source>
</evidence>
<dbReference type="Proteomes" id="UP000241890">
    <property type="component" value="Unassembled WGS sequence"/>
</dbReference>
<dbReference type="OrthoDB" id="2401965at2759"/>
<dbReference type="PROSITE" id="PS00297">
    <property type="entry name" value="HSP70_1"/>
    <property type="match status" value="1"/>
</dbReference>
<dbReference type="PRINTS" id="PR00301">
    <property type="entry name" value="HEATSHOCK70"/>
</dbReference>
<dbReference type="Pfam" id="PF00012">
    <property type="entry name" value="HSP70"/>
    <property type="match status" value="1"/>
</dbReference>
<dbReference type="InterPro" id="IPR043129">
    <property type="entry name" value="ATPase_NBD"/>
</dbReference>
<dbReference type="SUPFAM" id="SSF100920">
    <property type="entry name" value="Heat shock protein 70kD (HSP70), peptide-binding domain"/>
    <property type="match status" value="1"/>
</dbReference>
<dbReference type="GO" id="GO:0140662">
    <property type="term" value="F:ATP-dependent protein folding chaperone"/>
    <property type="evidence" value="ECO:0007669"/>
    <property type="project" value="InterPro"/>
</dbReference>
<dbReference type="GO" id="GO:0005524">
    <property type="term" value="F:ATP binding"/>
    <property type="evidence" value="ECO:0007669"/>
    <property type="project" value="UniProtKB-KW"/>
</dbReference>
<dbReference type="InterPro" id="IPR018181">
    <property type="entry name" value="Heat_shock_70_CS"/>
</dbReference>
<name>A0A2R5GQ18_9STRA</name>
<keyword evidence="1 3" id="KW-0547">Nucleotide-binding</keyword>
<dbReference type="AlphaFoldDB" id="A0A2R5GQ18"/>
<evidence type="ECO:0000256" key="1">
    <source>
        <dbReference type="ARBA" id="ARBA00022741"/>
    </source>
</evidence>
<keyword evidence="5" id="KW-1185">Reference proteome</keyword>
<protein>
    <submittedName>
        <fullName evidence="4">Heat shock 70 kDa protein</fullName>
    </submittedName>
</protein>
<dbReference type="InParanoid" id="A0A2R5GQ18"/>
<dbReference type="InterPro" id="IPR029047">
    <property type="entry name" value="HSP70_peptide-bd_sf"/>
</dbReference>
<dbReference type="Gene3D" id="3.90.640.10">
    <property type="entry name" value="Actin, Chain A, domain 4"/>
    <property type="match status" value="1"/>
</dbReference>
<gene>
    <name evidence="4" type="ORF">FCC1311_092022</name>
</gene>
<keyword evidence="4" id="KW-0346">Stress response</keyword>
<dbReference type="SUPFAM" id="SSF53067">
    <property type="entry name" value="Actin-like ATPase domain"/>
    <property type="match status" value="2"/>
</dbReference>
<keyword evidence="2 3" id="KW-0067">ATP-binding</keyword>
<comment type="similarity">
    <text evidence="3">Belongs to the heat shock protein 70 family.</text>
</comment>